<evidence type="ECO:0000313" key="3">
    <source>
        <dbReference type="Proteomes" id="UP000249720"/>
    </source>
</evidence>
<reference evidence="2 3" key="1">
    <citation type="submission" date="2018-06" db="EMBL/GenBank/DDBJ databases">
        <title>Genomic Encyclopedia of Archaeal and Bacterial Type Strains, Phase II (KMG-II): from individual species to whole genera.</title>
        <authorList>
            <person name="Goeker M."/>
        </authorList>
    </citation>
    <scope>NUCLEOTIDE SEQUENCE [LARGE SCALE GENOMIC DNA]</scope>
    <source>
        <strain evidence="2 3">DSM 23241</strain>
    </source>
</reference>
<protein>
    <recommendedName>
        <fullName evidence="4">DUF4369 domain-containing protein</fullName>
    </recommendedName>
</protein>
<dbReference type="AlphaFoldDB" id="A0A2W7SIU6"/>
<proteinExistence type="predicted"/>
<evidence type="ECO:0000313" key="2">
    <source>
        <dbReference type="EMBL" id="PZX62805.1"/>
    </source>
</evidence>
<keyword evidence="1" id="KW-0732">Signal</keyword>
<dbReference type="Proteomes" id="UP000249720">
    <property type="component" value="Unassembled WGS sequence"/>
</dbReference>
<name>A0A2W7SIU6_9BACT</name>
<evidence type="ECO:0000256" key="1">
    <source>
        <dbReference type="SAM" id="SignalP"/>
    </source>
</evidence>
<dbReference type="PROSITE" id="PS51257">
    <property type="entry name" value="PROKAR_LIPOPROTEIN"/>
    <property type="match status" value="1"/>
</dbReference>
<keyword evidence="3" id="KW-1185">Reference proteome</keyword>
<dbReference type="RefSeq" id="WP_111294846.1">
    <property type="nucleotide sequence ID" value="NZ_QKZV01000004.1"/>
</dbReference>
<feature type="signal peptide" evidence="1">
    <location>
        <begin position="1"/>
        <end position="16"/>
    </location>
</feature>
<gene>
    <name evidence="2" type="ORF">LX80_01499</name>
</gene>
<dbReference type="OrthoDB" id="652198at2"/>
<sequence length="207" mass="22354">MLKKFTYFAFSAALFAACSSNNTKKVMIVATGDINVNTDNKTITLAGGSGATDKTVEFNSSGPLTLTIKAEDGSSTPVTLNDNGFFMLNARKDTIVGAYQNYAAPKTTVDTIKQATLEKGIDSLSQLIEGKNVSAANRNFFVTPNTAVKLTANTDAFVVPPFHQMTSIEKVGDKDPEVYRFYTVNEIREQLAKLKALTAPQPAQPKK</sequence>
<organism evidence="2 3">
    <name type="scientific">Hydrotalea sandarakina</name>
    <dbReference type="NCBI Taxonomy" id="1004304"/>
    <lineage>
        <taxon>Bacteria</taxon>
        <taxon>Pseudomonadati</taxon>
        <taxon>Bacteroidota</taxon>
        <taxon>Chitinophagia</taxon>
        <taxon>Chitinophagales</taxon>
        <taxon>Chitinophagaceae</taxon>
        <taxon>Hydrotalea</taxon>
    </lineage>
</organism>
<feature type="chain" id="PRO_5016008319" description="DUF4369 domain-containing protein" evidence="1">
    <location>
        <begin position="17"/>
        <end position="207"/>
    </location>
</feature>
<comment type="caution">
    <text evidence="2">The sequence shown here is derived from an EMBL/GenBank/DDBJ whole genome shotgun (WGS) entry which is preliminary data.</text>
</comment>
<evidence type="ECO:0008006" key="4">
    <source>
        <dbReference type="Google" id="ProtNLM"/>
    </source>
</evidence>
<dbReference type="EMBL" id="QKZV01000004">
    <property type="protein sequence ID" value="PZX62805.1"/>
    <property type="molecule type" value="Genomic_DNA"/>
</dbReference>
<accession>A0A2W7SIU6</accession>